<dbReference type="Pfam" id="PF00353">
    <property type="entry name" value="HemolysinCabind"/>
    <property type="match status" value="3"/>
</dbReference>
<dbReference type="InterPro" id="IPR001343">
    <property type="entry name" value="Hemolysn_Ca-bd"/>
</dbReference>
<keyword evidence="5" id="KW-0677">Repeat</keyword>
<name>A0ABT7F0J4_9RHOB</name>
<evidence type="ECO:0000259" key="7">
    <source>
        <dbReference type="SMART" id="SM00235"/>
    </source>
</evidence>
<keyword evidence="4" id="KW-0964">Secreted</keyword>
<keyword evidence="9" id="KW-1185">Reference proteome</keyword>
<evidence type="ECO:0000256" key="5">
    <source>
        <dbReference type="ARBA" id="ARBA00022737"/>
    </source>
</evidence>
<dbReference type="InterPro" id="IPR006026">
    <property type="entry name" value="Peptidase_Metallo"/>
</dbReference>
<evidence type="ECO:0000256" key="1">
    <source>
        <dbReference type="ARBA" id="ARBA00001913"/>
    </source>
</evidence>
<dbReference type="InterPro" id="IPR013858">
    <property type="entry name" value="Peptidase_M10B_C"/>
</dbReference>
<dbReference type="SUPFAM" id="SSF55486">
    <property type="entry name" value="Metalloproteases ('zincins'), catalytic domain"/>
    <property type="match status" value="1"/>
</dbReference>
<feature type="domain" description="Peptidase metallopeptidase" evidence="7">
    <location>
        <begin position="28"/>
        <end position="188"/>
    </location>
</feature>
<evidence type="ECO:0000256" key="4">
    <source>
        <dbReference type="ARBA" id="ARBA00022525"/>
    </source>
</evidence>
<evidence type="ECO:0000313" key="9">
    <source>
        <dbReference type="Proteomes" id="UP001243757"/>
    </source>
</evidence>
<proteinExistence type="inferred from homology"/>
<dbReference type="InterPro" id="IPR050557">
    <property type="entry name" value="RTX_toxin/Mannuronan_C5-epim"/>
</dbReference>
<evidence type="ECO:0000256" key="3">
    <source>
        <dbReference type="ARBA" id="ARBA00009490"/>
    </source>
</evidence>
<dbReference type="InterPro" id="IPR024079">
    <property type="entry name" value="MetalloPept_cat_dom_sf"/>
</dbReference>
<dbReference type="PANTHER" id="PTHR38340:SF1">
    <property type="entry name" value="S-LAYER PROTEIN"/>
    <property type="match status" value="1"/>
</dbReference>
<gene>
    <name evidence="8" type="ORF">QO033_10535</name>
</gene>
<dbReference type="Gene3D" id="3.40.390.10">
    <property type="entry name" value="Collagenase (Catalytic Domain)"/>
    <property type="match status" value="1"/>
</dbReference>
<comment type="subcellular location">
    <subcellularLocation>
        <location evidence="2">Secreted</location>
    </subcellularLocation>
</comment>
<dbReference type="PRINTS" id="PR00313">
    <property type="entry name" value="CABNDNGRPT"/>
</dbReference>
<dbReference type="Proteomes" id="UP001243757">
    <property type="component" value="Unassembled WGS sequence"/>
</dbReference>
<dbReference type="SUPFAM" id="SSF51120">
    <property type="entry name" value="beta-Roll"/>
    <property type="match status" value="2"/>
</dbReference>
<dbReference type="CDD" id="cd04277">
    <property type="entry name" value="ZnMc_serralysin_like"/>
    <property type="match status" value="1"/>
</dbReference>
<dbReference type="RefSeq" id="WP_284480922.1">
    <property type="nucleotide sequence ID" value="NZ_JASNJD010000006.1"/>
</dbReference>
<accession>A0ABT7F0J4</accession>
<comment type="similarity">
    <text evidence="3">Belongs to the peptidase M10B family.</text>
</comment>
<dbReference type="EMBL" id="JASNJD010000006">
    <property type="protein sequence ID" value="MDK3018113.1"/>
    <property type="molecule type" value="Genomic_DNA"/>
</dbReference>
<organism evidence="8 9">
    <name type="scientific">Pseudodonghicola flavimaris</name>
    <dbReference type="NCBI Taxonomy" id="3050036"/>
    <lineage>
        <taxon>Bacteria</taxon>
        <taxon>Pseudomonadati</taxon>
        <taxon>Pseudomonadota</taxon>
        <taxon>Alphaproteobacteria</taxon>
        <taxon>Rhodobacterales</taxon>
        <taxon>Paracoccaceae</taxon>
        <taxon>Pseudodonghicola</taxon>
    </lineage>
</organism>
<feature type="compositionally biased region" description="Basic and acidic residues" evidence="6">
    <location>
        <begin position="321"/>
        <end position="333"/>
    </location>
</feature>
<dbReference type="InterPro" id="IPR034033">
    <property type="entry name" value="Serralysin-like"/>
</dbReference>
<feature type="region of interest" description="Disordered" evidence="6">
    <location>
        <begin position="317"/>
        <end position="338"/>
    </location>
</feature>
<comment type="caution">
    <text evidence="8">The sequence shown here is derived from an EMBL/GenBank/DDBJ whole genome shotgun (WGS) entry which is preliminary data.</text>
</comment>
<dbReference type="InterPro" id="IPR011049">
    <property type="entry name" value="Serralysin-like_metalloprot_C"/>
</dbReference>
<dbReference type="SMART" id="SM00235">
    <property type="entry name" value="ZnMc"/>
    <property type="match status" value="1"/>
</dbReference>
<sequence>MLTRAEILEGLQFPLVGSLNPMNTTGAARLTISYQYAGTTEPVDLPTSSTYTGWTAFTAAEKSAFEAALAHIETFLNVEFVEVTGLSDPDLNVGKVTLPGTTTGYGGYSLSYDPPSGDITEYDSYVVYDNTLDVSDQASLLLHELGHALGLKHPFSSPALPMDYDNNKYSIMSYTDNPDNGLESDVMMLFDVYALQDIWGAAGYNPGDTSYTAPRSETVDLIWDTGGTDSLDARGRGHDVTLSLAAGSFSSFDTTDDVVIAFDTTIENAYGGDGDDHLTGSGGKNLLSGGRGADDLRGRGGNDVLRGGLDDDTLFGGSGKDTLKGDGGNDRMIGDGGDDTLKGGSGRDLLNGKAGKDTLLGGNGNDTLKGGLGADILKGNRGKDTLRGQGGDDKFVFAKGDGTDTIADFEAGADRIQINRLGDLATVMDAASQIGADVVFDFGGGDTLTVVNTTISALGDDIYA</sequence>
<evidence type="ECO:0000313" key="8">
    <source>
        <dbReference type="EMBL" id="MDK3018113.1"/>
    </source>
</evidence>
<dbReference type="Gene3D" id="2.150.10.10">
    <property type="entry name" value="Serralysin-like metalloprotease, C-terminal"/>
    <property type="match status" value="3"/>
</dbReference>
<protein>
    <submittedName>
        <fullName evidence="8">M10 family metallopeptidase</fullName>
    </submittedName>
</protein>
<comment type="cofactor">
    <cofactor evidence="1">
        <name>Ca(2+)</name>
        <dbReference type="ChEBI" id="CHEBI:29108"/>
    </cofactor>
</comment>
<dbReference type="PROSITE" id="PS00330">
    <property type="entry name" value="HEMOLYSIN_CALCIUM"/>
    <property type="match status" value="1"/>
</dbReference>
<reference evidence="8 9" key="1">
    <citation type="submission" date="2023-05" db="EMBL/GenBank/DDBJ databases">
        <title>Pseudodonghicola sp. nov.</title>
        <authorList>
            <person name="Huang J."/>
        </authorList>
    </citation>
    <scope>NUCLEOTIDE SEQUENCE [LARGE SCALE GENOMIC DNA]</scope>
    <source>
        <strain evidence="8 9">IC7</strain>
    </source>
</reference>
<dbReference type="InterPro" id="IPR018511">
    <property type="entry name" value="Hemolysin-typ_Ca-bd_CS"/>
</dbReference>
<dbReference type="Pfam" id="PF08548">
    <property type="entry name" value="Peptidase_M10_C"/>
    <property type="match status" value="1"/>
</dbReference>
<dbReference type="PANTHER" id="PTHR38340">
    <property type="entry name" value="S-LAYER PROTEIN"/>
    <property type="match status" value="1"/>
</dbReference>
<feature type="region of interest" description="Disordered" evidence="6">
    <location>
        <begin position="272"/>
        <end position="299"/>
    </location>
</feature>
<evidence type="ECO:0000256" key="2">
    <source>
        <dbReference type="ARBA" id="ARBA00004613"/>
    </source>
</evidence>
<evidence type="ECO:0000256" key="6">
    <source>
        <dbReference type="SAM" id="MobiDB-lite"/>
    </source>
</evidence>